<feature type="transmembrane region" description="Helical" evidence="1">
    <location>
        <begin position="55"/>
        <end position="80"/>
    </location>
</feature>
<keyword evidence="1" id="KW-0812">Transmembrane</keyword>
<keyword evidence="1" id="KW-0472">Membrane</keyword>
<evidence type="ECO:0000256" key="1">
    <source>
        <dbReference type="SAM" id="Phobius"/>
    </source>
</evidence>
<evidence type="ECO:0000313" key="3">
    <source>
        <dbReference type="Proteomes" id="UP000239388"/>
    </source>
</evidence>
<gene>
    <name evidence="2" type="ORF">C5Y98_11835</name>
</gene>
<feature type="transmembrane region" description="Helical" evidence="1">
    <location>
        <begin position="249"/>
        <end position="266"/>
    </location>
</feature>
<dbReference type="Proteomes" id="UP000239388">
    <property type="component" value="Unassembled WGS sequence"/>
</dbReference>
<evidence type="ECO:0000313" key="2">
    <source>
        <dbReference type="EMBL" id="PQO36676.1"/>
    </source>
</evidence>
<protein>
    <submittedName>
        <fullName evidence="2">Uncharacterized protein</fullName>
    </submittedName>
</protein>
<feature type="transmembrane region" description="Helical" evidence="1">
    <location>
        <begin position="112"/>
        <end position="136"/>
    </location>
</feature>
<name>A0A2S8FWW8_9BACT</name>
<feature type="transmembrane region" description="Helical" evidence="1">
    <location>
        <begin position="87"/>
        <end position="106"/>
    </location>
</feature>
<accession>A0A2S8FWW8</accession>
<feature type="transmembrane region" description="Helical" evidence="1">
    <location>
        <begin position="211"/>
        <end position="229"/>
    </location>
</feature>
<dbReference type="EMBL" id="PUIB01000012">
    <property type="protein sequence ID" value="PQO36676.1"/>
    <property type="molecule type" value="Genomic_DNA"/>
</dbReference>
<keyword evidence="1" id="KW-1133">Transmembrane helix</keyword>
<dbReference type="AlphaFoldDB" id="A0A2S8FWW8"/>
<reference evidence="2 3" key="1">
    <citation type="submission" date="2018-02" db="EMBL/GenBank/DDBJ databases">
        <title>Comparative genomes isolates from brazilian mangrove.</title>
        <authorList>
            <person name="Araujo J.E."/>
            <person name="Taketani R.G."/>
            <person name="Silva M.C.P."/>
            <person name="Loureco M.V."/>
            <person name="Andreote F.D."/>
        </authorList>
    </citation>
    <scope>NUCLEOTIDE SEQUENCE [LARGE SCALE GENOMIC DNA]</scope>
    <source>
        <strain evidence="2 3">NAP PRIS-MGV</strain>
    </source>
</reference>
<feature type="transmembrane region" description="Helical" evidence="1">
    <location>
        <begin position="148"/>
        <end position="166"/>
    </location>
</feature>
<comment type="caution">
    <text evidence="2">The sequence shown here is derived from an EMBL/GenBank/DDBJ whole genome shotgun (WGS) entry which is preliminary data.</text>
</comment>
<feature type="transmembrane region" description="Helical" evidence="1">
    <location>
        <begin position="186"/>
        <end position="204"/>
    </location>
</feature>
<organism evidence="2 3">
    <name type="scientific">Blastopirellula marina</name>
    <dbReference type="NCBI Taxonomy" id="124"/>
    <lineage>
        <taxon>Bacteria</taxon>
        <taxon>Pseudomonadati</taxon>
        <taxon>Planctomycetota</taxon>
        <taxon>Planctomycetia</taxon>
        <taxon>Pirellulales</taxon>
        <taxon>Pirellulaceae</taxon>
        <taxon>Blastopirellula</taxon>
    </lineage>
</organism>
<proteinExistence type="predicted"/>
<sequence>MPNAGTIIDVPLEFRFWKRGSYKRQTTMAAIDEHPAVDVPEQANFTIAMLVTTHAVVYFFAISKFPFVLWGQVAILGFWTLAGRGSIWGRLALAIILTNGIVLTHPEVMGGSILYSLNCTLLFSAIFSGIAVLIISHMKDCRIAPVRFRLWEIVVGTAALGGSFYWNAYGLDWRTALDWHREEIRFFFVATILLGFATAVITAPTLLRRGVAYWIVTACGYAMLIVVPLADDVACRSFAIKMIPSDERVIGYVINLAVILVTVSLYERIIAFGREPILATLEENAIPEQTTP</sequence>